<evidence type="ECO:0000259" key="1">
    <source>
        <dbReference type="Pfam" id="PF13409"/>
    </source>
</evidence>
<proteinExistence type="predicted"/>
<protein>
    <recommendedName>
        <fullName evidence="5">GST N-terminal domain-containing protein</fullName>
    </recommendedName>
</protein>
<dbReference type="Gene3D" id="1.20.1050.10">
    <property type="match status" value="1"/>
</dbReference>
<evidence type="ECO:0000259" key="2">
    <source>
        <dbReference type="Pfam" id="PF22041"/>
    </source>
</evidence>
<dbReference type="Gene3D" id="3.40.30.10">
    <property type="entry name" value="Glutaredoxin"/>
    <property type="match status" value="1"/>
</dbReference>
<accession>A0AAW0DTQ9</accession>
<sequence>MVNSTSRFAKMITLYDMGPCQIPGIEGYSPFVRSIIYTLKFKRIPYEISLVNWITLAPTAKSIGAPPTSISPDKYTVPFIYDSNTGKVISDSFLIAEYLDASYPDTPQVIPNGSRALQAAFCEAVPQRFFVPMTPVVLPAMRELGTQEVKESLIKLYGEDPVYSLTDEEKAEAWRKGKQGFDDLAKGYEEAQLFVMGKTPVFADFLLAGIFWEQMMALGKDSASWKSMALWMEGRVGRLLDEVEK</sequence>
<dbReference type="EMBL" id="JAYKXP010000009">
    <property type="protein sequence ID" value="KAK7054511.1"/>
    <property type="molecule type" value="Genomic_DNA"/>
</dbReference>
<dbReference type="AlphaFoldDB" id="A0AAW0DTQ9"/>
<dbReference type="InterPro" id="IPR036249">
    <property type="entry name" value="Thioredoxin-like_sf"/>
</dbReference>
<evidence type="ECO:0000313" key="4">
    <source>
        <dbReference type="Proteomes" id="UP001383192"/>
    </source>
</evidence>
<feature type="domain" description="Glutathione S-transferase UstS-like C-terminal" evidence="2">
    <location>
        <begin position="116"/>
        <end position="245"/>
    </location>
</feature>
<feature type="domain" description="GST N-terminal" evidence="1">
    <location>
        <begin position="28"/>
        <end position="101"/>
    </location>
</feature>
<comment type="caution">
    <text evidence="3">The sequence shown here is derived from an EMBL/GenBank/DDBJ whole genome shotgun (WGS) entry which is preliminary data.</text>
</comment>
<dbReference type="SUPFAM" id="SSF52833">
    <property type="entry name" value="Thioredoxin-like"/>
    <property type="match status" value="1"/>
</dbReference>
<dbReference type="Proteomes" id="UP001383192">
    <property type="component" value="Unassembled WGS sequence"/>
</dbReference>
<evidence type="ECO:0000313" key="3">
    <source>
        <dbReference type="EMBL" id="KAK7054511.1"/>
    </source>
</evidence>
<organism evidence="3 4">
    <name type="scientific">Paramarasmius palmivorus</name>
    <dbReference type="NCBI Taxonomy" id="297713"/>
    <lineage>
        <taxon>Eukaryota</taxon>
        <taxon>Fungi</taxon>
        <taxon>Dikarya</taxon>
        <taxon>Basidiomycota</taxon>
        <taxon>Agaricomycotina</taxon>
        <taxon>Agaricomycetes</taxon>
        <taxon>Agaricomycetidae</taxon>
        <taxon>Agaricales</taxon>
        <taxon>Marasmiineae</taxon>
        <taxon>Marasmiaceae</taxon>
        <taxon>Paramarasmius</taxon>
    </lineage>
</organism>
<name>A0AAW0DTQ9_9AGAR</name>
<evidence type="ECO:0008006" key="5">
    <source>
        <dbReference type="Google" id="ProtNLM"/>
    </source>
</evidence>
<reference evidence="3 4" key="1">
    <citation type="submission" date="2024-01" db="EMBL/GenBank/DDBJ databases">
        <title>A draft genome for a cacao thread blight-causing isolate of Paramarasmius palmivorus.</title>
        <authorList>
            <person name="Baruah I.K."/>
            <person name="Bukari Y."/>
            <person name="Amoako-Attah I."/>
            <person name="Meinhardt L.W."/>
            <person name="Bailey B.A."/>
            <person name="Cohen S.P."/>
        </authorList>
    </citation>
    <scope>NUCLEOTIDE SEQUENCE [LARGE SCALE GENOMIC DNA]</scope>
    <source>
        <strain evidence="3 4">GH-12</strain>
    </source>
</reference>
<gene>
    <name evidence="3" type="ORF">VNI00_003709</name>
</gene>
<dbReference type="Pfam" id="PF13409">
    <property type="entry name" value="GST_N_2"/>
    <property type="match status" value="1"/>
</dbReference>
<dbReference type="Pfam" id="PF22041">
    <property type="entry name" value="GST_C_7"/>
    <property type="match status" value="1"/>
</dbReference>
<keyword evidence="4" id="KW-1185">Reference proteome</keyword>
<dbReference type="InterPro" id="IPR054416">
    <property type="entry name" value="GST_UstS-like_C"/>
</dbReference>
<dbReference type="InterPro" id="IPR004045">
    <property type="entry name" value="Glutathione_S-Trfase_N"/>
</dbReference>